<evidence type="ECO:0000313" key="5">
    <source>
        <dbReference type="Proteomes" id="UP000615234"/>
    </source>
</evidence>
<dbReference type="SUPFAM" id="SSF141868">
    <property type="entry name" value="EAL domain-like"/>
    <property type="match status" value="1"/>
</dbReference>
<dbReference type="SMART" id="SM00267">
    <property type="entry name" value="GGDEF"/>
    <property type="match status" value="2"/>
</dbReference>
<dbReference type="InterPro" id="IPR035919">
    <property type="entry name" value="EAL_sf"/>
</dbReference>
<dbReference type="PROSITE" id="PS50887">
    <property type="entry name" value="GGDEF"/>
    <property type="match status" value="2"/>
</dbReference>
<dbReference type="InterPro" id="IPR000014">
    <property type="entry name" value="PAS"/>
</dbReference>
<dbReference type="CDD" id="cd01948">
    <property type="entry name" value="EAL"/>
    <property type="match status" value="1"/>
</dbReference>
<reference evidence="4 5" key="1">
    <citation type="submission" date="2020-08" db="EMBL/GenBank/DDBJ databases">
        <title>Genome public.</title>
        <authorList>
            <person name="Liu C."/>
            <person name="Sun Q."/>
        </authorList>
    </citation>
    <scope>NUCLEOTIDE SEQUENCE [LARGE SCALE GENOMIC DNA]</scope>
    <source>
        <strain evidence="4 5">NSJ-10</strain>
    </source>
</reference>
<keyword evidence="5" id="KW-1185">Reference proteome</keyword>
<dbReference type="Gene3D" id="3.20.20.450">
    <property type="entry name" value="EAL domain"/>
    <property type="match status" value="1"/>
</dbReference>
<dbReference type="NCBIfam" id="TIGR00229">
    <property type="entry name" value="sensory_box"/>
    <property type="match status" value="1"/>
</dbReference>
<dbReference type="InterPro" id="IPR035965">
    <property type="entry name" value="PAS-like_dom_sf"/>
</dbReference>
<dbReference type="CDD" id="cd01949">
    <property type="entry name" value="GGDEF"/>
    <property type="match status" value="1"/>
</dbReference>
<evidence type="ECO:0000259" key="3">
    <source>
        <dbReference type="PROSITE" id="PS50887"/>
    </source>
</evidence>
<dbReference type="Gene3D" id="3.30.70.270">
    <property type="match status" value="2"/>
</dbReference>
<dbReference type="NCBIfam" id="TIGR00254">
    <property type="entry name" value="GGDEF"/>
    <property type="match status" value="1"/>
</dbReference>
<sequence>MEKQFEEIIYSRYQARIRDMKILKVDEGFEQILGYSAEDVERLQLHVKDIMLDEDWEDYTKIIYAKMSSRGEAYLGHRLKKKNGEIIYVFCFGRAFQSEEGEMCGEILITDITNTKKLSKQLENLTDINSELNMELADKNRMLESILNNLAGGVGVFDIGNTKITVEYISESFYKMFNLKKGQLGTEGNEYINLAFAEDRKELKRQIKETLLSNKMTIGEYRFINKNNPESYYWVQVCLSLLAARKSVFSICAVCVDITNKKKEELEKSAQTEMLKLVAQGSDELLFTYTVEDDSMVISKYMDGRTVTVFDDKDFIANLAQCQLIYSEDKKEVSDVLAELTAVKDTETVEIRVDFIGNGMYLWHRAMLVSVADTNGVVKKIVGKLYSIHEEKLQSQELILRAERDSLTGVYNHSTFVSKVSRFLVEFDETLCALYMIDLDDFKLVNDALGHYAGDDLLCDTAVVLESVANTYGGFCGRLGGDEFSMFIPDIVDEDTACMVAKTLNKGIRAIKCKAEHSASIGIAVDTISKSLKFDSLYYKADQALYYSKRQGKDRCMLFCEKMDEAKPVLNSKFSSYSDEEDYLLDDISDVVYVTEMNSYKLQYMNKAAKLGVGLDEDDTSYIDKHCYKVLQGMDLPCSFCTNKLLSTEKSFISHHKNLNNGKEYVLKDRIVNWHGRKCRMEMAVDISDADKVTQVLSNRYDIEDALVSSITQISTGVEHSLNYSKLLETLGEYYGAKHACLVECDSNKLYECHEWKSANSNSYGKKLEIFYKETVRKELQSISSKKGALIINHISDYPYKTSDLYSFFLENRIWSMYSVPIKDNKSEIIGRIIIFNPQLHSGDLKLMNLLSLYIGNDIVSRALAEERNYEVTHDRITGAYNRICYMDYINRRQNLESVGIVIIDINEVRNIFDEFGQSFVDNLMIDYYRLLDKVFPKSCIYRIGDDDFAVICENISQCDFLDQVRALKGQLKIGDFTACIGYVWDDYEKDIKRMENHAYDMLYMEKQKWYDQKDEHSYKWSTLTRELVKKDIKDGMFFVYLQPKVDYSNGRCYGAEALVRYAKPDNLANVIDRLEKSRNIKYMDLFVLENVCKMLIRWKKEGYNLIPVSCNFSRISLLEEDMPERINAIVESYGVPKDMIEIEITESVGEMEHEMVTRIANKLHTAGFRIAMDDFGTKYSNVSILSSMKFDVIKLDRSMVYNIDKNIASRTILRHLVEMCTDLGVECIAEGVETKEQAEYLKEMGCNHIQGYLYSKPVNIESFEQVYMKRDE</sequence>
<dbReference type="Pfam" id="PF08447">
    <property type="entry name" value="PAS_3"/>
    <property type="match status" value="2"/>
</dbReference>
<feature type="domain" description="EAL" evidence="2">
    <location>
        <begin position="1022"/>
        <end position="1272"/>
    </location>
</feature>
<dbReference type="CDD" id="cd00130">
    <property type="entry name" value="PAS"/>
    <property type="match status" value="2"/>
</dbReference>
<dbReference type="SUPFAM" id="SSF55073">
    <property type="entry name" value="Nucleotide cyclase"/>
    <property type="match status" value="2"/>
</dbReference>
<gene>
    <name evidence="4" type="ORF">H8S09_05280</name>
</gene>
<dbReference type="AlphaFoldDB" id="A0A8I0AEE7"/>
<dbReference type="InterPro" id="IPR013655">
    <property type="entry name" value="PAS_fold_3"/>
</dbReference>
<dbReference type="InterPro" id="IPR001633">
    <property type="entry name" value="EAL_dom"/>
</dbReference>
<evidence type="ECO:0000259" key="2">
    <source>
        <dbReference type="PROSITE" id="PS50883"/>
    </source>
</evidence>
<dbReference type="EMBL" id="JACOOX010000003">
    <property type="protein sequence ID" value="MBC5662308.1"/>
    <property type="molecule type" value="Genomic_DNA"/>
</dbReference>
<dbReference type="Pfam" id="PF00990">
    <property type="entry name" value="GGDEF"/>
    <property type="match status" value="2"/>
</dbReference>
<dbReference type="Gene3D" id="3.30.450.20">
    <property type="entry name" value="PAS domain"/>
    <property type="match status" value="3"/>
</dbReference>
<feature type="coiled-coil region" evidence="1">
    <location>
        <begin position="115"/>
        <end position="149"/>
    </location>
</feature>
<dbReference type="PANTHER" id="PTHR33121">
    <property type="entry name" value="CYCLIC DI-GMP PHOSPHODIESTERASE PDEF"/>
    <property type="match status" value="1"/>
</dbReference>
<feature type="domain" description="GGDEF" evidence="3">
    <location>
        <begin position="430"/>
        <end position="561"/>
    </location>
</feature>
<dbReference type="Pfam" id="PF00563">
    <property type="entry name" value="EAL"/>
    <property type="match status" value="1"/>
</dbReference>
<dbReference type="PROSITE" id="PS50883">
    <property type="entry name" value="EAL"/>
    <property type="match status" value="1"/>
</dbReference>
<dbReference type="SUPFAM" id="SSF55785">
    <property type="entry name" value="PYP-like sensor domain (PAS domain)"/>
    <property type="match status" value="2"/>
</dbReference>
<dbReference type="InterPro" id="IPR029787">
    <property type="entry name" value="Nucleotide_cyclase"/>
</dbReference>
<dbReference type="SMART" id="SM00052">
    <property type="entry name" value="EAL"/>
    <property type="match status" value="1"/>
</dbReference>
<evidence type="ECO:0000256" key="1">
    <source>
        <dbReference type="SAM" id="Coils"/>
    </source>
</evidence>
<dbReference type="Proteomes" id="UP000615234">
    <property type="component" value="Unassembled WGS sequence"/>
</dbReference>
<protein>
    <submittedName>
        <fullName evidence="4">EAL domain-containing protein</fullName>
    </submittedName>
</protein>
<feature type="domain" description="GGDEF" evidence="3">
    <location>
        <begin position="897"/>
        <end position="1022"/>
    </location>
</feature>
<proteinExistence type="predicted"/>
<organism evidence="4 5">
    <name type="scientific">Coprococcus hominis</name>
    <name type="common">ex Liu et al. 2022</name>
    <dbReference type="NCBI Taxonomy" id="2763039"/>
    <lineage>
        <taxon>Bacteria</taxon>
        <taxon>Bacillati</taxon>
        <taxon>Bacillota</taxon>
        <taxon>Clostridia</taxon>
        <taxon>Lachnospirales</taxon>
        <taxon>Lachnospiraceae</taxon>
        <taxon>Coprococcus</taxon>
    </lineage>
</organism>
<dbReference type="RefSeq" id="WP_147353891.1">
    <property type="nucleotide sequence ID" value="NZ_JACOOX010000003.1"/>
</dbReference>
<dbReference type="InterPro" id="IPR043128">
    <property type="entry name" value="Rev_trsase/Diguanyl_cyclase"/>
</dbReference>
<dbReference type="GO" id="GO:0071111">
    <property type="term" value="F:cyclic-guanylate-specific phosphodiesterase activity"/>
    <property type="evidence" value="ECO:0007669"/>
    <property type="project" value="InterPro"/>
</dbReference>
<dbReference type="InterPro" id="IPR050706">
    <property type="entry name" value="Cyclic-di-GMP_PDE-like"/>
</dbReference>
<dbReference type="InterPro" id="IPR000160">
    <property type="entry name" value="GGDEF_dom"/>
</dbReference>
<accession>A0A8I0AEE7</accession>
<evidence type="ECO:0000313" key="4">
    <source>
        <dbReference type="EMBL" id="MBC5662308.1"/>
    </source>
</evidence>
<keyword evidence="1" id="KW-0175">Coiled coil</keyword>
<name>A0A8I0AEE7_9FIRM</name>
<comment type="caution">
    <text evidence="4">The sequence shown here is derived from an EMBL/GenBank/DDBJ whole genome shotgun (WGS) entry which is preliminary data.</text>
</comment>
<dbReference type="PANTHER" id="PTHR33121:SF70">
    <property type="entry name" value="SIGNALING PROTEIN YKOW"/>
    <property type="match status" value="1"/>
</dbReference>